<keyword evidence="3" id="KW-1185">Reference proteome</keyword>
<protein>
    <submittedName>
        <fullName evidence="2">Uncharacterized protein</fullName>
    </submittedName>
</protein>
<feature type="transmembrane region" description="Helical" evidence="1">
    <location>
        <begin position="72"/>
        <end position="92"/>
    </location>
</feature>
<accession>A0ABV4M003</accession>
<sequence length="93" mass="10724">MASNDSYFMALENRGLDKVKTQWSQQKHGRPGSKNWHIVKAWIEQEENNKTKLESQDQEALKLKQMRHSMSMTLGMLFFTAVAAITSLVQALR</sequence>
<evidence type="ECO:0000256" key="1">
    <source>
        <dbReference type="SAM" id="Phobius"/>
    </source>
</evidence>
<organism evidence="2 3">
    <name type="scientific">Vibrio splendidus</name>
    <dbReference type="NCBI Taxonomy" id="29497"/>
    <lineage>
        <taxon>Bacteria</taxon>
        <taxon>Pseudomonadati</taxon>
        <taxon>Pseudomonadota</taxon>
        <taxon>Gammaproteobacteria</taxon>
        <taxon>Vibrionales</taxon>
        <taxon>Vibrionaceae</taxon>
        <taxon>Vibrio</taxon>
    </lineage>
</organism>
<evidence type="ECO:0000313" key="2">
    <source>
        <dbReference type="EMBL" id="MEZ8184020.1"/>
    </source>
</evidence>
<proteinExistence type="predicted"/>
<gene>
    <name evidence="2" type="ORF">ACED33_25490</name>
</gene>
<dbReference type="EMBL" id="JBGOOW010000079">
    <property type="protein sequence ID" value="MEZ8184020.1"/>
    <property type="molecule type" value="Genomic_DNA"/>
</dbReference>
<reference evidence="2 3" key="1">
    <citation type="submission" date="2024-06" db="EMBL/GenBank/DDBJ databases">
        <authorList>
            <person name="Steensen K."/>
            <person name="Seneca J."/>
            <person name="Bartlau N."/>
            <person name="Yu A.X."/>
            <person name="Polz M.F."/>
        </authorList>
    </citation>
    <scope>NUCLEOTIDE SEQUENCE [LARGE SCALE GENOMIC DNA]</scope>
    <source>
        <strain evidence="2 3">1F145</strain>
    </source>
</reference>
<keyword evidence="1" id="KW-0812">Transmembrane</keyword>
<comment type="caution">
    <text evidence="2">The sequence shown here is derived from an EMBL/GenBank/DDBJ whole genome shotgun (WGS) entry which is preliminary data.</text>
</comment>
<keyword evidence="1" id="KW-0472">Membrane</keyword>
<keyword evidence="1" id="KW-1133">Transmembrane helix</keyword>
<dbReference type="Proteomes" id="UP001569200">
    <property type="component" value="Unassembled WGS sequence"/>
</dbReference>
<dbReference type="RefSeq" id="WP_108173226.1">
    <property type="nucleotide sequence ID" value="NZ_CAWNXX010000001.1"/>
</dbReference>
<evidence type="ECO:0000313" key="3">
    <source>
        <dbReference type="Proteomes" id="UP001569200"/>
    </source>
</evidence>
<name>A0ABV4M003_VIBSP</name>